<dbReference type="SUPFAM" id="SSF52172">
    <property type="entry name" value="CheY-like"/>
    <property type="match status" value="1"/>
</dbReference>
<dbReference type="AlphaFoldDB" id="A0A1Y6BSI3"/>
<evidence type="ECO:0000256" key="1">
    <source>
        <dbReference type="ARBA" id="ARBA00022553"/>
    </source>
</evidence>
<dbReference type="SMART" id="SM00448">
    <property type="entry name" value="REC"/>
    <property type="match status" value="1"/>
</dbReference>
<dbReference type="PANTHER" id="PTHR44591">
    <property type="entry name" value="STRESS RESPONSE REGULATOR PROTEIN 1"/>
    <property type="match status" value="1"/>
</dbReference>
<evidence type="ECO:0000256" key="2">
    <source>
        <dbReference type="PROSITE-ProRule" id="PRU00169"/>
    </source>
</evidence>
<reference evidence="4 5" key="1">
    <citation type="submission" date="2017-04" db="EMBL/GenBank/DDBJ databases">
        <authorList>
            <person name="Afonso C.L."/>
            <person name="Miller P.J."/>
            <person name="Scott M.A."/>
            <person name="Spackman E."/>
            <person name="Goraichik I."/>
            <person name="Dimitrov K.M."/>
            <person name="Suarez D.L."/>
            <person name="Swayne D.E."/>
        </authorList>
    </citation>
    <scope>NUCLEOTIDE SEQUENCE [LARGE SCALE GENOMIC DNA]</scope>
    <source>
        <strain evidence="4 5">USBA 355</strain>
    </source>
</reference>
<evidence type="ECO:0000313" key="4">
    <source>
        <dbReference type="EMBL" id="SMF18901.1"/>
    </source>
</evidence>
<dbReference type="GO" id="GO:0000160">
    <property type="term" value="P:phosphorelay signal transduction system"/>
    <property type="evidence" value="ECO:0007669"/>
    <property type="project" value="InterPro"/>
</dbReference>
<dbReference type="Proteomes" id="UP000192917">
    <property type="component" value="Unassembled WGS sequence"/>
</dbReference>
<dbReference type="STRING" id="560819.SAMN05428998_106196"/>
<dbReference type="PANTHER" id="PTHR44591:SF23">
    <property type="entry name" value="CHEY SUBFAMILY"/>
    <property type="match status" value="1"/>
</dbReference>
<dbReference type="CDD" id="cd00156">
    <property type="entry name" value="REC"/>
    <property type="match status" value="1"/>
</dbReference>
<organism evidence="4 5">
    <name type="scientific">Tistlia consotensis USBA 355</name>
    <dbReference type="NCBI Taxonomy" id="560819"/>
    <lineage>
        <taxon>Bacteria</taxon>
        <taxon>Pseudomonadati</taxon>
        <taxon>Pseudomonadota</taxon>
        <taxon>Alphaproteobacteria</taxon>
        <taxon>Rhodospirillales</taxon>
        <taxon>Rhodovibrionaceae</taxon>
        <taxon>Tistlia</taxon>
    </lineage>
</organism>
<dbReference type="EMBL" id="FWZX01000006">
    <property type="protein sequence ID" value="SMF18901.1"/>
    <property type="molecule type" value="Genomic_DNA"/>
</dbReference>
<feature type="domain" description="Response regulatory" evidence="3">
    <location>
        <begin position="22"/>
        <end position="138"/>
    </location>
</feature>
<proteinExistence type="predicted"/>
<protein>
    <submittedName>
        <fullName evidence="4">Two-component system, chemotaxis family, response regulator CheY</fullName>
    </submittedName>
</protein>
<feature type="modified residue" description="4-aspartylphosphate" evidence="2">
    <location>
        <position position="71"/>
    </location>
</feature>
<dbReference type="Pfam" id="PF00072">
    <property type="entry name" value="Response_reg"/>
    <property type="match status" value="1"/>
</dbReference>
<gene>
    <name evidence="4" type="ORF">SAMN05428998_106196</name>
</gene>
<accession>A0A1Y6BSI3</accession>
<dbReference type="InterPro" id="IPR050595">
    <property type="entry name" value="Bact_response_regulator"/>
</dbReference>
<dbReference type="Gene3D" id="3.40.50.2300">
    <property type="match status" value="1"/>
</dbReference>
<evidence type="ECO:0000259" key="3">
    <source>
        <dbReference type="PROSITE" id="PS50110"/>
    </source>
</evidence>
<evidence type="ECO:0000313" key="5">
    <source>
        <dbReference type="Proteomes" id="UP000192917"/>
    </source>
</evidence>
<dbReference type="PROSITE" id="PS50110">
    <property type="entry name" value="RESPONSE_REGULATORY"/>
    <property type="match status" value="1"/>
</dbReference>
<dbReference type="InterPro" id="IPR011006">
    <property type="entry name" value="CheY-like_superfamily"/>
</dbReference>
<name>A0A1Y6BSI3_9PROT</name>
<keyword evidence="1 2" id="KW-0597">Phosphoprotein</keyword>
<dbReference type="InterPro" id="IPR001789">
    <property type="entry name" value="Sig_transdc_resp-reg_receiver"/>
</dbReference>
<keyword evidence="5" id="KW-1185">Reference proteome</keyword>
<sequence>MSDCRESERPASEPVAASRHATILLIDDEEDARDLLSACLRASGYRVLTAPDGWGAIERLAETPVDLVVTDVFMPRGDGLELIRAIRNWTRRLPILAISGGDGGGADMLPVARLLGADAALSKPFPLQDFRSQVADLLPAG</sequence>